<dbReference type="PANTHER" id="PTHR30055">
    <property type="entry name" value="HTH-TYPE TRANSCRIPTIONAL REGULATOR RUTR"/>
    <property type="match status" value="1"/>
</dbReference>
<name>A0A1I6DD13_9PSEU</name>
<dbReference type="AlphaFoldDB" id="A0A1I6DD13"/>
<dbReference type="Gene3D" id="1.10.357.10">
    <property type="entry name" value="Tetracycline Repressor, domain 2"/>
    <property type="match status" value="1"/>
</dbReference>
<dbReference type="Proteomes" id="UP000198583">
    <property type="component" value="Unassembled WGS sequence"/>
</dbReference>
<protein>
    <submittedName>
        <fullName evidence="7">DNA-binding transcriptional regulator, AcrR family</fullName>
    </submittedName>
</protein>
<dbReference type="InterPro" id="IPR009057">
    <property type="entry name" value="Homeodomain-like_sf"/>
</dbReference>
<keyword evidence="1" id="KW-0805">Transcription regulation</keyword>
<keyword evidence="2 4" id="KW-0238">DNA-binding</keyword>
<dbReference type="InterPro" id="IPR001647">
    <property type="entry name" value="HTH_TetR"/>
</dbReference>
<dbReference type="Pfam" id="PF00440">
    <property type="entry name" value="TetR_N"/>
    <property type="match status" value="1"/>
</dbReference>
<feature type="DNA-binding region" description="H-T-H motif" evidence="4">
    <location>
        <begin position="33"/>
        <end position="52"/>
    </location>
</feature>
<dbReference type="GO" id="GO:0003700">
    <property type="term" value="F:DNA-binding transcription factor activity"/>
    <property type="evidence" value="ECO:0007669"/>
    <property type="project" value="TreeGrafter"/>
</dbReference>
<evidence type="ECO:0000313" key="8">
    <source>
        <dbReference type="Proteomes" id="UP000198583"/>
    </source>
</evidence>
<keyword evidence="3" id="KW-0804">Transcription</keyword>
<evidence type="ECO:0000256" key="3">
    <source>
        <dbReference type="ARBA" id="ARBA00023163"/>
    </source>
</evidence>
<evidence type="ECO:0000259" key="6">
    <source>
        <dbReference type="PROSITE" id="PS50977"/>
    </source>
</evidence>
<dbReference type="SUPFAM" id="SSF48498">
    <property type="entry name" value="Tetracyclin repressor-like, C-terminal domain"/>
    <property type="match status" value="1"/>
</dbReference>
<dbReference type="GO" id="GO:0000976">
    <property type="term" value="F:transcription cis-regulatory region binding"/>
    <property type="evidence" value="ECO:0007669"/>
    <property type="project" value="TreeGrafter"/>
</dbReference>
<dbReference type="OrthoDB" id="9796019at2"/>
<dbReference type="RefSeq" id="WP_093588854.1">
    <property type="nucleotide sequence ID" value="NZ_FOYL01000002.1"/>
</dbReference>
<sequence>MADSTDPRITRSREAILSAARELLREDGPAAVTHQNVAKRAGVGRATVYRHWPQPRLLLDDTMAGVRMPFFRDPVPPVRPWLARQMRTLADELALPEVQAVTAALFHGAPDEPDAIARREQLIATISGQLGTALDSATRTGELQASADLLDTPAIIIGPLVFRSMFERRPVTDAMIDHLLNAIGTWTTPGSSPPADQADVGRGRDGGGA</sequence>
<gene>
    <name evidence="7" type="ORF">SAMN04488564_102293</name>
</gene>
<proteinExistence type="predicted"/>
<evidence type="ECO:0000256" key="1">
    <source>
        <dbReference type="ARBA" id="ARBA00023015"/>
    </source>
</evidence>
<keyword evidence="8" id="KW-1185">Reference proteome</keyword>
<dbReference type="Gene3D" id="1.10.10.60">
    <property type="entry name" value="Homeodomain-like"/>
    <property type="match status" value="1"/>
</dbReference>
<dbReference type="InterPro" id="IPR011075">
    <property type="entry name" value="TetR_C"/>
</dbReference>
<dbReference type="Pfam" id="PF16859">
    <property type="entry name" value="TetR_C_11"/>
    <property type="match status" value="1"/>
</dbReference>
<dbReference type="SUPFAM" id="SSF46689">
    <property type="entry name" value="Homeodomain-like"/>
    <property type="match status" value="1"/>
</dbReference>
<dbReference type="PROSITE" id="PS50977">
    <property type="entry name" value="HTH_TETR_2"/>
    <property type="match status" value="1"/>
</dbReference>
<feature type="domain" description="HTH tetR-type" evidence="6">
    <location>
        <begin position="10"/>
        <end position="70"/>
    </location>
</feature>
<accession>A0A1I6DD13</accession>
<dbReference type="STRING" id="84724.SAMN04488564_102293"/>
<evidence type="ECO:0000256" key="4">
    <source>
        <dbReference type="PROSITE-ProRule" id="PRU00335"/>
    </source>
</evidence>
<dbReference type="EMBL" id="FOYL01000002">
    <property type="protein sequence ID" value="SFR03277.1"/>
    <property type="molecule type" value="Genomic_DNA"/>
</dbReference>
<feature type="compositionally biased region" description="Basic and acidic residues" evidence="5">
    <location>
        <begin position="199"/>
        <end position="209"/>
    </location>
</feature>
<dbReference type="InterPro" id="IPR036271">
    <property type="entry name" value="Tet_transcr_reg_TetR-rel_C_sf"/>
</dbReference>
<evidence type="ECO:0000256" key="2">
    <source>
        <dbReference type="ARBA" id="ARBA00023125"/>
    </source>
</evidence>
<feature type="region of interest" description="Disordered" evidence="5">
    <location>
        <begin position="185"/>
        <end position="209"/>
    </location>
</feature>
<evidence type="ECO:0000256" key="5">
    <source>
        <dbReference type="SAM" id="MobiDB-lite"/>
    </source>
</evidence>
<dbReference type="PANTHER" id="PTHR30055:SF234">
    <property type="entry name" value="HTH-TYPE TRANSCRIPTIONAL REGULATOR BETI"/>
    <property type="match status" value="1"/>
</dbReference>
<evidence type="ECO:0000313" key="7">
    <source>
        <dbReference type="EMBL" id="SFR03277.1"/>
    </source>
</evidence>
<reference evidence="8" key="1">
    <citation type="submission" date="2016-10" db="EMBL/GenBank/DDBJ databases">
        <authorList>
            <person name="Varghese N."/>
            <person name="Submissions S."/>
        </authorList>
    </citation>
    <scope>NUCLEOTIDE SEQUENCE [LARGE SCALE GENOMIC DNA]</scope>
    <source>
        <strain evidence="8">DSM 44232</strain>
    </source>
</reference>
<dbReference type="PRINTS" id="PR00455">
    <property type="entry name" value="HTHTETR"/>
</dbReference>
<organism evidence="7 8">
    <name type="scientific">Lentzea waywayandensis</name>
    <dbReference type="NCBI Taxonomy" id="84724"/>
    <lineage>
        <taxon>Bacteria</taxon>
        <taxon>Bacillati</taxon>
        <taxon>Actinomycetota</taxon>
        <taxon>Actinomycetes</taxon>
        <taxon>Pseudonocardiales</taxon>
        <taxon>Pseudonocardiaceae</taxon>
        <taxon>Lentzea</taxon>
    </lineage>
</organism>
<dbReference type="InterPro" id="IPR050109">
    <property type="entry name" value="HTH-type_TetR-like_transc_reg"/>
</dbReference>